<dbReference type="Proteomes" id="UP000095284">
    <property type="component" value="Unplaced"/>
</dbReference>
<sequence>MKLNPFVSSSARKSRKSHFQAPSHIRRRIMSAPLAKDLKAKHGVRSVPIRTDDEVTVTRGHYKGNSGRVIRVYRKKFVIHIDKITREKANGTTVHIGIHPSKVVVNKLKMDKDRKDLLERKAEGRARITGELKGKHSEETGEQ</sequence>
<evidence type="ECO:0000313" key="7">
    <source>
        <dbReference type="Proteomes" id="UP000095284"/>
    </source>
</evidence>
<evidence type="ECO:0000256" key="3">
    <source>
        <dbReference type="ARBA" id="ARBA00023274"/>
    </source>
</evidence>
<dbReference type="InterPro" id="IPR005824">
    <property type="entry name" value="KOW"/>
</dbReference>
<keyword evidence="2" id="KW-0689">Ribosomal protein</keyword>
<dbReference type="FunFam" id="2.30.30.30:FF:000009">
    <property type="entry name" value="60S ribosomal protein L26"/>
    <property type="match status" value="1"/>
</dbReference>
<dbReference type="GO" id="GO:0003735">
    <property type="term" value="F:structural constituent of ribosome"/>
    <property type="evidence" value="ECO:0007669"/>
    <property type="project" value="InterPro"/>
</dbReference>
<dbReference type="Proteomes" id="UP000582659">
    <property type="component" value="Unassembled WGS sequence"/>
</dbReference>
<evidence type="ECO:0000313" key="8">
    <source>
        <dbReference type="Proteomes" id="UP000659654"/>
    </source>
</evidence>
<dbReference type="HAMAP" id="MF_01326_A">
    <property type="entry name" value="Ribosomal_uL24_A"/>
    <property type="match status" value="1"/>
</dbReference>
<reference evidence="9" key="1">
    <citation type="submission" date="2016-11" db="UniProtKB">
        <authorList>
            <consortium name="WormBaseParasite"/>
        </authorList>
    </citation>
    <scope>IDENTIFICATION</scope>
</reference>
<evidence type="ECO:0000256" key="4">
    <source>
        <dbReference type="SAM" id="MobiDB-lite"/>
    </source>
</evidence>
<keyword evidence="8" id="KW-1185">Reference proteome</keyword>
<dbReference type="AlphaFoldDB" id="A0A1I7SWS7"/>
<dbReference type="Pfam" id="PF00467">
    <property type="entry name" value="KOW"/>
    <property type="match status" value="1"/>
</dbReference>
<dbReference type="EMBL" id="CAJFDI010000002">
    <property type="protein sequence ID" value="CAD5216576.1"/>
    <property type="molecule type" value="Genomic_DNA"/>
</dbReference>
<dbReference type="WBParaSite" id="BXY_1750800.1">
    <property type="protein sequence ID" value="BXY_1750800.1"/>
    <property type="gene ID" value="BXY_1750800"/>
</dbReference>
<keyword evidence="3" id="KW-0687">Ribonucleoprotein</keyword>
<name>A0A1I7SWS7_BURXY</name>
<evidence type="ECO:0000313" key="9">
    <source>
        <dbReference type="WBParaSite" id="BXY_1750800.1"/>
    </source>
</evidence>
<evidence type="ECO:0000313" key="6">
    <source>
        <dbReference type="EMBL" id="CAD5216576.1"/>
    </source>
</evidence>
<dbReference type="NCBIfam" id="TIGR01080">
    <property type="entry name" value="rplX_A_E"/>
    <property type="match status" value="1"/>
</dbReference>
<dbReference type="SUPFAM" id="SSF50104">
    <property type="entry name" value="Translation proteins SH3-like domain"/>
    <property type="match status" value="1"/>
</dbReference>
<dbReference type="InterPro" id="IPR005756">
    <property type="entry name" value="Ribosomal_uL24_euk/arc"/>
</dbReference>
<dbReference type="Gene3D" id="2.30.30.30">
    <property type="match status" value="1"/>
</dbReference>
<dbReference type="GO" id="GO:0015934">
    <property type="term" value="C:large ribosomal subunit"/>
    <property type="evidence" value="ECO:0007669"/>
    <property type="project" value="InterPro"/>
</dbReference>
<feature type="compositionally biased region" description="Basic residues" evidence="4">
    <location>
        <begin position="12"/>
        <end position="21"/>
    </location>
</feature>
<gene>
    <name evidence="6" type="ORF">BXYJ_LOCUS4604</name>
</gene>
<feature type="compositionally biased region" description="Polar residues" evidence="4">
    <location>
        <begin position="1"/>
        <end position="11"/>
    </location>
</feature>
<dbReference type="InterPro" id="IPR008991">
    <property type="entry name" value="Translation_prot_SH3-like_sf"/>
</dbReference>
<accession>A0A1I7SWS7</accession>
<evidence type="ECO:0000256" key="1">
    <source>
        <dbReference type="ARBA" id="ARBA00010618"/>
    </source>
</evidence>
<dbReference type="eggNOG" id="KOG3401">
    <property type="taxonomic scope" value="Eukaryota"/>
</dbReference>
<dbReference type="SMR" id="A0A1I7SWS7"/>
<dbReference type="PANTHER" id="PTHR11143">
    <property type="entry name" value="60S RIBOSOMAL PROTEIN L26 FAMILY MEMBER"/>
    <property type="match status" value="1"/>
</dbReference>
<protein>
    <submittedName>
        <fullName evidence="6">(pine wood nematode) hypothetical protein</fullName>
    </submittedName>
    <submittedName>
        <fullName evidence="9">KOW domain-containing protein</fullName>
    </submittedName>
</protein>
<reference evidence="6" key="2">
    <citation type="submission" date="2020-09" db="EMBL/GenBank/DDBJ databases">
        <authorList>
            <person name="Kikuchi T."/>
        </authorList>
    </citation>
    <scope>NUCLEOTIDE SEQUENCE</scope>
    <source>
        <strain evidence="6">Ka4C1</strain>
    </source>
</reference>
<dbReference type="GO" id="GO:0006412">
    <property type="term" value="P:translation"/>
    <property type="evidence" value="ECO:0007669"/>
    <property type="project" value="InterPro"/>
</dbReference>
<dbReference type="OrthoDB" id="1688503at2759"/>
<dbReference type="InterPro" id="IPR041988">
    <property type="entry name" value="Ribosomal_uL24_KOW"/>
</dbReference>
<evidence type="ECO:0000259" key="5">
    <source>
        <dbReference type="SMART" id="SM00739"/>
    </source>
</evidence>
<dbReference type="GO" id="GO:0003723">
    <property type="term" value="F:RNA binding"/>
    <property type="evidence" value="ECO:0007669"/>
    <property type="project" value="InterPro"/>
</dbReference>
<dbReference type="InterPro" id="IPR014722">
    <property type="entry name" value="Rib_uL2_dom2"/>
</dbReference>
<comment type="similarity">
    <text evidence="1">Belongs to the universal ribosomal protein uL24 family.</text>
</comment>
<organism evidence="7 9">
    <name type="scientific">Bursaphelenchus xylophilus</name>
    <name type="common">Pinewood nematode worm</name>
    <name type="synonym">Aphelenchoides xylophilus</name>
    <dbReference type="NCBI Taxonomy" id="6326"/>
    <lineage>
        <taxon>Eukaryota</taxon>
        <taxon>Metazoa</taxon>
        <taxon>Ecdysozoa</taxon>
        <taxon>Nematoda</taxon>
        <taxon>Chromadorea</taxon>
        <taxon>Rhabditida</taxon>
        <taxon>Tylenchina</taxon>
        <taxon>Tylenchomorpha</taxon>
        <taxon>Aphelenchoidea</taxon>
        <taxon>Aphelenchoididae</taxon>
        <taxon>Bursaphelenchus</taxon>
    </lineage>
</organism>
<evidence type="ECO:0000256" key="2">
    <source>
        <dbReference type="ARBA" id="ARBA00022980"/>
    </source>
</evidence>
<dbReference type="Pfam" id="PF16906">
    <property type="entry name" value="Ribosomal_L26"/>
    <property type="match status" value="1"/>
</dbReference>
<dbReference type="Proteomes" id="UP000659654">
    <property type="component" value="Unassembled WGS sequence"/>
</dbReference>
<dbReference type="CDD" id="cd06089">
    <property type="entry name" value="KOW_RPL26"/>
    <property type="match status" value="1"/>
</dbReference>
<feature type="domain" description="KOW" evidence="5">
    <location>
        <begin position="48"/>
        <end position="75"/>
    </location>
</feature>
<feature type="region of interest" description="Disordered" evidence="4">
    <location>
        <begin position="1"/>
        <end position="21"/>
    </location>
</feature>
<dbReference type="SMART" id="SM00739">
    <property type="entry name" value="KOW"/>
    <property type="match status" value="1"/>
</dbReference>
<dbReference type="EMBL" id="CAJFCV020000002">
    <property type="protein sequence ID" value="CAG9099877.1"/>
    <property type="molecule type" value="Genomic_DNA"/>
</dbReference>
<proteinExistence type="inferred from homology"/>